<dbReference type="AlphaFoldDB" id="A0A0L6U736"/>
<sequence length="145" mass="16543">MVLVKYSSDIKSFCMCWFLEGKLVESINSVIGCAIHPHSCAQWNMLYMSTRDMLQKEEVDFILSILEADPTLYLDGMQKQLEEATGEKVALSTIHNSICPIKRAQYTINISSFPANFLVFMGKLGHEFLSHGTRPRTFQTIKFQI</sequence>
<dbReference type="OrthoDB" id="3264182at2759"/>
<dbReference type="VEuPathDB" id="FungiDB:VP01_928g7"/>
<name>A0A0L6U736_9BASI</name>
<dbReference type="PANTHER" id="PTHR48472:SF1">
    <property type="entry name" value="TC1-LIKE TRANSPOSASE DDE DOMAIN-CONTAINING PROTEIN"/>
    <property type="match status" value="1"/>
</dbReference>
<proteinExistence type="predicted"/>
<protein>
    <submittedName>
        <fullName evidence="1">Uncharacterized protein</fullName>
    </submittedName>
</protein>
<dbReference type="Proteomes" id="UP000037035">
    <property type="component" value="Unassembled WGS sequence"/>
</dbReference>
<comment type="caution">
    <text evidence="1">The sequence shown here is derived from an EMBL/GenBank/DDBJ whole genome shotgun (WGS) entry which is preliminary data.</text>
</comment>
<keyword evidence="2" id="KW-1185">Reference proteome</keyword>
<evidence type="ECO:0000313" key="2">
    <source>
        <dbReference type="Proteomes" id="UP000037035"/>
    </source>
</evidence>
<gene>
    <name evidence="1" type="ORF">VP01_928g7</name>
</gene>
<dbReference type="PANTHER" id="PTHR48472">
    <property type="entry name" value="TC1-LIKE TRANSPOSASE DDE DOMAIN-CONTAINING PROTEIN"/>
    <property type="match status" value="1"/>
</dbReference>
<reference evidence="1 2" key="1">
    <citation type="submission" date="2015-08" db="EMBL/GenBank/DDBJ databases">
        <title>Next Generation Sequencing and Analysis of the Genome of Puccinia sorghi L Schw, the Causal Agent of Maize Common Rust.</title>
        <authorList>
            <person name="Rochi L."/>
            <person name="Burguener G."/>
            <person name="Darino M."/>
            <person name="Turjanski A."/>
            <person name="Kreff E."/>
            <person name="Dieguez M.J."/>
            <person name="Sacco F."/>
        </authorList>
    </citation>
    <scope>NUCLEOTIDE SEQUENCE [LARGE SCALE GENOMIC DNA]</scope>
    <source>
        <strain evidence="1 2">RO10H11247</strain>
    </source>
</reference>
<dbReference type="STRING" id="27349.A0A0L6U736"/>
<accession>A0A0L6U736</accession>
<organism evidence="1 2">
    <name type="scientific">Puccinia sorghi</name>
    <dbReference type="NCBI Taxonomy" id="27349"/>
    <lineage>
        <taxon>Eukaryota</taxon>
        <taxon>Fungi</taxon>
        <taxon>Dikarya</taxon>
        <taxon>Basidiomycota</taxon>
        <taxon>Pucciniomycotina</taxon>
        <taxon>Pucciniomycetes</taxon>
        <taxon>Pucciniales</taxon>
        <taxon>Pucciniaceae</taxon>
        <taxon>Puccinia</taxon>
    </lineage>
</organism>
<evidence type="ECO:0000313" key="1">
    <source>
        <dbReference type="EMBL" id="KNZ44323.1"/>
    </source>
</evidence>
<dbReference type="EMBL" id="LAVV01014926">
    <property type="protein sequence ID" value="KNZ44323.1"/>
    <property type="molecule type" value="Genomic_DNA"/>
</dbReference>